<protein>
    <submittedName>
        <fullName evidence="2">Uncharacterized protein</fullName>
    </submittedName>
</protein>
<feature type="region of interest" description="Disordered" evidence="1">
    <location>
        <begin position="1"/>
        <end position="24"/>
    </location>
</feature>
<dbReference type="AlphaFoldDB" id="A0A2P2MAF8"/>
<organism evidence="2">
    <name type="scientific">Rhizophora mucronata</name>
    <name type="common">Asiatic mangrove</name>
    <dbReference type="NCBI Taxonomy" id="61149"/>
    <lineage>
        <taxon>Eukaryota</taxon>
        <taxon>Viridiplantae</taxon>
        <taxon>Streptophyta</taxon>
        <taxon>Embryophyta</taxon>
        <taxon>Tracheophyta</taxon>
        <taxon>Spermatophyta</taxon>
        <taxon>Magnoliopsida</taxon>
        <taxon>eudicotyledons</taxon>
        <taxon>Gunneridae</taxon>
        <taxon>Pentapetalae</taxon>
        <taxon>rosids</taxon>
        <taxon>fabids</taxon>
        <taxon>Malpighiales</taxon>
        <taxon>Rhizophoraceae</taxon>
        <taxon>Rhizophora</taxon>
    </lineage>
</organism>
<reference evidence="2" key="1">
    <citation type="submission" date="2018-02" db="EMBL/GenBank/DDBJ databases">
        <title>Rhizophora mucronata_Transcriptome.</title>
        <authorList>
            <person name="Meera S.P."/>
            <person name="Sreeshan A."/>
            <person name="Augustine A."/>
        </authorList>
    </citation>
    <scope>NUCLEOTIDE SEQUENCE</scope>
    <source>
        <tissue evidence="2">Leaf</tissue>
    </source>
</reference>
<dbReference type="EMBL" id="GGEC01046698">
    <property type="protein sequence ID" value="MBX27182.1"/>
    <property type="molecule type" value="Transcribed_RNA"/>
</dbReference>
<proteinExistence type="predicted"/>
<name>A0A2P2MAF8_RHIMU</name>
<evidence type="ECO:0000313" key="2">
    <source>
        <dbReference type="EMBL" id="MBX27192.1"/>
    </source>
</evidence>
<accession>A0A2P2MAF8</accession>
<evidence type="ECO:0000256" key="1">
    <source>
        <dbReference type="SAM" id="MobiDB-lite"/>
    </source>
</evidence>
<dbReference type="EMBL" id="GGEC01046708">
    <property type="protein sequence ID" value="MBX27192.1"/>
    <property type="molecule type" value="Transcribed_RNA"/>
</dbReference>
<sequence>MHAGLMSSPGKSGSRTETGLCRSGVPATQSRSLTFLVTGEVDGEINGEDGSSFSSQESCLRLSLYPLSVLSSGRSPLCSSLVVQEALA</sequence>